<sequence>MDMRRTVAGLKWAFCCLGFRSGPRPTSLNTPSQDLQSRALQHSWYPMRLSSARIQARNKDAKQIWAAVHNFSAQYSLRHTAHSLLIRFAKRSQSIISLTSNRRGTKMDPPKSTTSTAKTSIFAAIRRPSLASTLSSASVTDKADDKPKRIQPKRNPASADQAFQVLLL</sequence>
<feature type="region of interest" description="Disordered" evidence="1">
    <location>
        <begin position="133"/>
        <end position="159"/>
    </location>
</feature>
<reference evidence="2 3" key="1">
    <citation type="submission" date="2015-07" db="EMBL/GenBank/DDBJ databases">
        <title>Comparative genomics of the Sigatoka disease complex on banana suggests a link between parallel evolutionary changes in Pseudocercospora fijiensis and Pseudocercospora eumusae and increased virulence on the banana host.</title>
        <authorList>
            <person name="Chang T.-C."/>
            <person name="Salvucci A."/>
            <person name="Crous P.W."/>
            <person name="Stergiopoulos I."/>
        </authorList>
    </citation>
    <scope>NUCLEOTIDE SEQUENCE [LARGE SCALE GENOMIC DNA]</scope>
    <source>
        <strain evidence="2 3">CBS 114824</strain>
    </source>
</reference>
<accession>A0A139HL25</accession>
<organism evidence="2 3">
    <name type="scientific">Pseudocercospora eumusae</name>
    <dbReference type="NCBI Taxonomy" id="321146"/>
    <lineage>
        <taxon>Eukaryota</taxon>
        <taxon>Fungi</taxon>
        <taxon>Dikarya</taxon>
        <taxon>Ascomycota</taxon>
        <taxon>Pezizomycotina</taxon>
        <taxon>Dothideomycetes</taxon>
        <taxon>Dothideomycetidae</taxon>
        <taxon>Mycosphaerellales</taxon>
        <taxon>Mycosphaerellaceae</taxon>
        <taxon>Pseudocercospora</taxon>
    </lineage>
</organism>
<dbReference type="EMBL" id="LFZN01000032">
    <property type="protein sequence ID" value="KXT03205.1"/>
    <property type="molecule type" value="Genomic_DNA"/>
</dbReference>
<comment type="caution">
    <text evidence="2">The sequence shown here is derived from an EMBL/GenBank/DDBJ whole genome shotgun (WGS) entry which is preliminary data.</text>
</comment>
<keyword evidence="3" id="KW-1185">Reference proteome</keyword>
<name>A0A139HL25_9PEZI</name>
<dbReference type="AlphaFoldDB" id="A0A139HL25"/>
<gene>
    <name evidence="2" type="ORF">AC578_4745</name>
</gene>
<protein>
    <submittedName>
        <fullName evidence="2">Uncharacterized protein</fullName>
    </submittedName>
</protein>
<evidence type="ECO:0000313" key="2">
    <source>
        <dbReference type="EMBL" id="KXT03205.1"/>
    </source>
</evidence>
<proteinExistence type="predicted"/>
<evidence type="ECO:0000256" key="1">
    <source>
        <dbReference type="SAM" id="MobiDB-lite"/>
    </source>
</evidence>
<dbReference type="Proteomes" id="UP000070133">
    <property type="component" value="Unassembled WGS sequence"/>
</dbReference>
<evidence type="ECO:0000313" key="3">
    <source>
        <dbReference type="Proteomes" id="UP000070133"/>
    </source>
</evidence>